<dbReference type="EMBL" id="NPDY01000010">
    <property type="protein sequence ID" value="PJZ69417.1"/>
    <property type="molecule type" value="Genomic_DNA"/>
</dbReference>
<organism evidence="3 5">
    <name type="scientific">Leptospira perolatii</name>
    <dbReference type="NCBI Taxonomy" id="2023191"/>
    <lineage>
        <taxon>Bacteria</taxon>
        <taxon>Pseudomonadati</taxon>
        <taxon>Spirochaetota</taxon>
        <taxon>Spirochaetia</taxon>
        <taxon>Leptospirales</taxon>
        <taxon>Leptospiraceae</taxon>
        <taxon>Leptospira</taxon>
    </lineage>
</organism>
<sequence length="216" mass="24734">MVEANRKHSLLYVADPLCPWSYGFAPVFQRIREKYSNSIEFSLVLGGTQFGADAETFSDELVEKLRYSWKEVERITGRSFNYETLKRRDLRYDSEPACKAIISIQRLRPEVTFDFLDAISLEFHAKGADPSEQKTFATLSESFGVPTDEFQEMYARPETSLETLNDFQYGFSLGVTSFPALVFSDGFERGILSRGYLPFSEVDSMLGDYFRSIGKF</sequence>
<dbReference type="Gene3D" id="1.10.472.60">
    <property type="entry name" value="putative protein disulfide isomerase domain"/>
    <property type="match status" value="1"/>
</dbReference>
<evidence type="ECO:0000313" key="2">
    <source>
        <dbReference type="EMBL" id="PJZ69417.1"/>
    </source>
</evidence>
<reference evidence="4 5" key="1">
    <citation type="submission" date="2017-07" db="EMBL/GenBank/DDBJ databases">
        <title>Leptospira spp. isolated from tropical soils.</title>
        <authorList>
            <person name="Thibeaux R."/>
            <person name="Iraola G."/>
            <person name="Ferres I."/>
            <person name="Bierque E."/>
            <person name="Girault D."/>
            <person name="Soupe-Gilbert M.-E."/>
            <person name="Picardeau M."/>
            <person name="Goarant C."/>
        </authorList>
    </citation>
    <scope>NUCLEOTIDE SEQUENCE [LARGE SCALE GENOMIC DNA]</scope>
    <source>
        <strain evidence="3 5">FH1-B-B1</strain>
        <strain evidence="2 4">FH1-B-C1</strain>
    </source>
</reference>
<dbReference type="InterPro" id="IPR001853">
    <property type="entry name" value="DSBA-like_thioredoxin_dom"/>
</dbReference>
<dbReference type="Proteomes" id="UP000231962">
    <property type="component" value="Unassembled WGS sequence"/>
</dbReference>
<evidence type="ECO:0000313" key="4">
    <source>
        <dbReference type="Proteomes" id="UP000231962"/>
    </source>
</evidence>
<protein>
    <submittedName>
        <fullName evidence="3">Protein-disulfide isomerase</fullName>
    </submittedName>
</protein>
<keyword evidence="4" id="KW-1185">Reference proteome</keyword>
<dbReference type="Gene3D" id="3.40.30.10">
    <property type="entry name" value="Glutaredoxin"/>
    <property type="match status" value="1"/>
</dbReference>
<dbReference type="Proteomes" id="UP000231990">
    <property type="component" value="Unassembled WGS sequence"/>
</dbReference>
<dbReference type="GO" id="GO:0016853">
    <property type="term" value="F:isomerase activity"/>
    <property type="evidence" value="ECO:0007669"/>
    <property type="project" value="UniProtKB-KW"/>
</dbReference>
<comment type="caution">
    <text evidence="3">The sequence shown here is derived from an EMBL/GenBank/DDBJ whole genome shotgun (WGS) entry which is preliminary data.</text>
</comment>
<dbReference type="Pfam" id="PF01323">
    <property type="entry name" value="DSBA"/>
    <property type="match status" value="1"/>
</dbReference>
<feature type="domain" description="DSBA-like thioredoxin" evidence="1">
    <location>
        <begin position="14"/>
        <end position="185"/>
    </location>
</feature>
<proteinExistence type="predicted"/>
<dbReference type="EMBL" id="NPDZ01000009">
    <property type="protein sequence ID" value="PJZ72571.1"/>
    <property type="molecule type" value="Genomic_DNA"/>
</dbReference>
<dbReference type="SUPFAM" id="SSF52833">
    <property type="entry name" value="Thioredoxin-like"/>
    <property type="match status" value="1"/>
</dbReference>
<name>A0A2M9ZKQ6_9LEPT</name>
<dbReference type="GO" id="GO:0016491">
    <property type="term" value="F:oxidoreductase activity"/>
    <property type="evidence" value="ECO:0007669"/>
    <property type="project" value="InterPro"/>
</dbReference>
<evidence type="ECO:0000259" key="1">
    <source>
        <dbReference type="Pfam" id="PF01323"/>
    </source>
</evidence>
<gene>
    <name evidence="2" type="ORF">CH360_11200</name>
    <name evidence="3" type="ORF">CH373_13635</name>
</gene>
<accession>A0A2M9ZKQ6</accession>
<keyword evidence="3" id="KW-0413">Isomerase</keyword>
<dbReference type="InterPro" id="IPR036249">
    <property type="entry name" value="Thioredoxin-like_sf"/>
</dbReference>
<dbReference type="AlphaFoldDB" id="A0A2M9ZKQ6"/>
<evidence type="ECO:0000313" key="5">
    <source>
        <dbReference type="Proteomes" id="UP000231990"/>
    </source>
</evidence>
<dbReference type="CDD" id="cd03025">
    <property type="entry name" value="DsbA_FrnE_like"/>
    <property type="match status" value="1"/>
</dbReference>
<evidence type="ECO:0000313" key="3">
    <source>
        <dbReference type="EMBL" id="PJZ72571.1"/>
    </source>
</evidence>